<sequence>MASSFVVGDSFRTKVAELLEKTDSCLPQRLMEELEETLGKTEPTTLSFSTARTLKKYLQDNGHPFYLHEVLEESSLHLPEVVKPPRNPVLVARLERIKAKLANEEYNRMTRNVNTQEINRNGSLADFGREMRSVKAVVATIFNFLVTVVAAFACSYMGSQYLFTDTAARVLAAVIAASVVGLAELYVLVRTMEGELGEP</sequence>
<evidence type="ECO:0000256" key="2">
    <source>
        <dbReference type="ARBA" id="ARBA00022692"/>
    </source>
</evidence>
<evidence type="ECO:0000256" key="6">
    <source>
        <dbReference type="SAM" id="Phobius"/>
    </source>
</evidence>
<dbReference type="InterPro" id="IPR021013">
    <property type="entry name" value="ATPase_Vma12"/>
</dbReference>
<keyword evidence="4 6" id="KW-1133">Transmembrane helix</keyword>
<keyword evidence="8" id="KW-1185">Reference proteome</keyword>
<dbReference type="PANTHER" id="PTHR31394">
    <property type="entry name" value="TRANSMEMBRANE PROTEIN 199"/>
    <property type="match status" value="1"/>
</dbReference>
<feature type="transmembrane region" description="Helical" evidence="6">
    <location>
        <begin position="170"/>
        <end position="189"/>
    </location>
</feature>
<organism evidence="7 8">
    <name type="scientific">Champsocephalus gunnari</name>
    <name type="common">Mackerel icefish</name>
    <dbReference type="NCBI Taxonomy" id="52237"/>
    <lineage>
        <taxon>Eukaryota</taxon>
        <taxon>Metazoa</taxon>
        <taxon>Chordata</taxon>
        <taxon>Craniata</taxon>
        <taxon>Vertebrata</taxon>
        <taxon>Euteleostomi</taxon>
        <taxon>Actinopterygii</taxon>
        <taxon>Neopterygii</taxon>
        <taxon>Teleostei</taxon>
        <taxon>Neoteleostei</taxon>
        <taxon>Acanthomorphata</taxon>
        <taxon>Eupercaria</taxon>
        <taxon>Perciformes</taxon>
        <taxon>Notothenioidei</taxon>
        <taxon>Channichthyidae</taxon>
        <taxon>Champsocephalus</taxon>
    </lineage>
</organism>
<feature type="transmembrane region" description="Helical" evidence="6">
    <location>
        <begin position="136"/>
        <end position="158"/>
    </location>
</feature>
<keyword evidence="3" id="KW-0256">Endoplasmic reticulum</keyword>
<dbReference type="GO" id="GO:0005789">
    <property type="term" value="C:endoplasmic reticulum membrane"/>
    <property type="evidence" value="ECO:0007669"/>
    <property type="project" value="UniProtKB-SubCell"/>
</dbReference>
<evidence type="ECO:0000313" key="7">
    <source>
        <dbReference type="EMBL" id="KAK5929728.1"/>
    </source>
</evidence>
<dbReference type="Proteomes" id="UP001331515">
    <property type="component" value="Unassembled WGS sequence"/>
</dbReference>
<dbReference type="GO" id="GO:0070072">
    <property type="term" value="P:vacuolar proton-transporting V-type ATPase complex assembly"/>
    <property type="evidence" value="ECO:0007669"/>
    <property type="project" value="InterPro"/>
</dbReference>
<dbReference type="PANTHER" id="PTHR31394:SF1">
    <property type="entry name" value="TRANSMEMBRANE PROTEIN 199"/>
    <property type="match status" value="1"/>
</dbReference>
<dbReference type="Pfam" id="PF11712">
    <property type="entry name" value="Vma12"/>
    <property type="match status" value="1"/>
</dbReference>
<evidence type="ECO:0000256" key="3">
    <source>
        <dbReference type="ARBA" id="ARBA00022824"/>
    </source>
</evidence>
<keyword evidence="2 6" id="KW-0812">Transmembrane</keyword>
<evidence type="ECO:0000256" key="4">
    <source>
        <dbReference type="ARBA" id="ARBA00022989"/>
    </source>
</evidence>
<name>A0AAN8E3S5_CHAGU</name>
<evidence type="ECO:0000256" key="1">
    <source>
        <dbReference type="ARBA" id="ARBA00004477"/>
    </source>
</evidence>
<comment type="subcellular location">
    <subcellularLocation>
        <location evidence="1">Endoplasmic reticulum membrane</location>
        <topology evidence="1">Multi-pass membrane protein</topology>
    </subcellularLocation>
</comment>
<dbReference type="EMBL" id="JAURVH010001517">
    <property type="protein sequence ID" value="KAK5929728.1"/>
    <property type="molecule type" value="Genomic_DNA"/>
</dbReference>
<comment type="caution">
    <text evidence="7">The sequence shown here is derived from an EMBL/GenBank/DDBJ whole genome shotgun (WGS) entry which is preliminary data.</text>
</comment>
<reference evidence="7 8" key="1">
    <citation type="journal article" date="2023" name="Mol. Biol. Evol.">
        <title>Genomics of Secondarily Temperate Adaptation in the Only Non-Antarctic Icefish.</title>
        <authorList>
            <person name="Rivera-Colon A.G."/>
            <person name="Rayamajhi N."/>
            <person name="Minhas B.F."/>
            <person name="Madrigal G."/>
            <person name="Bilyk K.T."/>
            <person name="Yoon V."/>
            <person name="Hune M."/>
            <person name="Gregory S."/>
            <person name="Cheng C.H.C."/>
            <person name="Catchen J.M."/>
        </authorList>
    </citation>
    <scope>NUCLEOTIDE SEQUENCE [LARGE SCALE GENOMIC DNA]</scope>
    <source>
        <tissue evidence="7">White muscle</tissue>
    </source>
</reference>
<dbReference type="AlphaFoldDB" id="A0AAN8E3S5"/>
<evidence type="ECO:0000256" key="5">
    <source>
        <dbReference type="ARBA" id="ARBA00023136"/>
    </source>
</evidence>
<evidence type="ECO:0008006" key="9">
    <source>
        <dbReference type="Google" id="ProtNLM"/>
    </source>
</evidence>
<evidence type="ECO:0000313" key="8">
    <source>
        <dbReference type="Proteomes" id="UP001331515"/>
    </source>
</evidence>
<protein>
    <recommendedName>
        <fullName evidence="9">Transmembrane protein 199</fullName>
    </recommendedName>
</protein>
<accession>A0AAN8E3S5</accession>
<keyword evidence="5 6" id="KW-0472">Membrane</keyword>
<gene>
    <name evidence="7" type="ORF">CgunFtcFv8_010942</name>
</gene>
<proteinExistence type="predicted"/>